<evidence type="ECO:0000313" key="3">
    <source>
        <dbReference type="Proteomes" id="UP000036027"/>
    </source>
</evidence>
<name>A0A0J0YU53_9NEIS</name>
<keyword evidence="1" id="KW-0812">Transmembrane</keyword>
<evidence type="ECO:0000313" key="2">
    <source>
        <dbReference type="EMBL" id="KLT73639.1"/>
    </source>
</evidence>
<accession>A0A0J0YU53</accession>
<dbReference type="Proteomes" id="UP000036027">
    <property type="component" value="Unassembled WGS sequence"/>
</dbReference>
<dbReference type="AlphaFoldDB" id="A0A0J0YU53"/>
<feature type="transmembrane region" description="Helical" evidence="1">
    <location>
        <begin position="12"/>
        <end position="36"/>
    </location>
</feature>
<evidence type="ECO:0000256" key="1">
    <source>
        <dbReference type="SAM" id="Phobius"/>
    </source>
</evidence>
<feature type="transmembrane region" description="Helical" evidence="1">
    <location>
        <begin position="48"/>
        <end position="69"/>
    </location>
</feature>
<proteinExistence type="predicted"/>
<dbReference type="RefSeq" id="WP_047760138.1">
    <property type="nucleotide sequence ID" value="NZ_CP091510.1"/>
</dbReference>
<keyword evidence="3" id="KW-1185">Reference proteome</keyword>
<reference evidence="2 3" key="1">
    <citation type="submission" date="2014-11" db="EMBL/GenBank/DDBJ databases">
        <title>Genome of a novel goose pathogen.</title>
        <authorList>
            <person name="Hansen C.M."/>
            <person name="Hueffer K."/>
            <person name="Choi S.C."/>
        </authorList>
    </citation>
    <scope>NUCLEOTIDE SEQUENCE [LARGE SCALE GENOMIC DNA]</scope>
    <source>
        <strain evidence="2 3">KH1503</strain>
    </source>
</reference>
<keyword evidence="1" id="KW-1133">Transmembrane helix</keyword>
<sequence length="76" mass="8500">MDSVKIRSATRAAFLSIAAMMLAFTLVVTFMLLPMGLDSNGRLWAVRLSLYALVFFALIGGLFSIRVFLLKRKDSR</sequence>
<keyword evidence="1" id="KW-0472">Membrane</keyword>
<organism evidence="2 3">
    <name type="scientific">Neisseria arctica</name>
    <dbReference type="NCBI Taxonomy" id="1470200"/>
    <lineage>
        <taxon>Bacteria</taxon>
        <taxon>Pseudomonadati</taxon>
        <taxon>Pseudomonadota</taxon>
        <taxon>Betaproteobacteria</taxon>
        <taxon>Neisseriales</taxon>
        <taxon>Neisseriaceae</taxon>
        <taxon>Neisseria</taxon>
    </lineage>
</organism>
<dbReference type="STRING" id="1470200.PL75_01440"/>
<dbReference type="EMBL" id="JTDO01000002">
    <property type="protein sequence ID" value="KLT73639.1"/>
    <property type="molecule type" value="Genomic_DNA"/>
</dbReference>
<dbReference type="PATRIC" id="fig|1470200.3.peg.1085"/>
<gene>
    <name evidence="2" type="ORF">PL75_01440</name>
</gene>
<comment type="caution">
    <text evidence="2">The sequence shown here is derived from an EMBL/GenBank/DDBJ whole genome shotgun (WGS) entry which is preliminary data.</text>
</comment>
<protein>
    <submittedName>
        <fullName evidence="2">Uncharacterized protein</fullName>
    </submittedName>
</protein>